<dbReference type="PROSITE" id="PS01280">
    <property type="entry name" value="GIDA_1"/>
    <property type="match status" value="1"/>
</dbReference>
<keyword evidence="5 12" id="KW-0963">Cytoplasm</keyword>
<evidence type="ECO:0000256" key="3">
    <source>
        <dbReference type="ARBA" id="ARBA00007653"/>
    </source>
</evidence>
<comment type="function">
    <text evidence="2 12">NAD-binding protein involved in the addition of a carboxymethylaminomethyl (cmnm) group at the wobble position (U34) of certain tRNAs, forming tRNA-cmnm(5)s(2)U34.</text>
</comment>
<evidence type="ECO:0000256" key="2">
    <source>
        <dbReference type="ARBA" id="ARBA00003717"/>
    </source>
</evidence>
<dbReference type="InterPro" id="IPR044920">
    <property type="entry name" value="MnmG_C_subdom_sf"/>
</dbReference>
<feature type="binding site" evidence="12">
    <location>
        <begin position="13"/>
        <end position="18"/>
    </location>
    <ligand>
        <name>FAD</name>
        <dbReference type="ChEBI" id="CHEBI:57692"/>
    </ligand>
</feature>
<dbReference type="GO" id="GO:0002098">
    <property type="term" value="P:tRNA wobble uridine modification"/>
    <property type="evidence" value="ECO:0007669"/>
    <property type="project" value="InterPro"/>
</dbReference>
<dbReference type="Pfam" id="PF21680">
    <property type="entry name" value="GIDA_C_1st"/>
    <property type="match status" value="1"/>
</dbReference>
<evidence type="ECO:0000256" key="7">
    <source>
        <dbReference type="ARBA" id="ARBA00022694"/>
    </source>
</evidence>
<dbReference type="InterPro" id="IPR047001">
    <property type="entry name" value="MnmG_C_subdom"/>
</dbReference>
<dbReference type="SUPFAM" id="SSF51905">
    <property type="entry name" value="FAD/NAD(P)-binding domain"/>
    <property type="match status" value="1"/>
</dbReference>
<sequence length="679" mass="73624">MRTPSLFDVIVIGGGHAGTEAALAAARMGAATLLLSHNIETLGQMSCNPSIGGIGKGHLVKEVDALGGAMAAATDEAGIHFRILNGSKGPAVRATRAQADRIRYKAAIRHRLENQPNLWLFQQAVDDLLVESDGRQERVVGAVTAIGLAFRARTVVLTAGTFLDGRIHVGLENHQGGRAGDAPALSLAARLRELQLPRGRLKTGTPPRLDGRSIDYRRLTEQPGDGLPGADGTPATTPMPVFSFLGRAEQHPRQVSCWITHTTAETHAIIRSGFDRSPMFTGVIEGVGPRYCPSIEDKVNRFADKDSHQIFLEPEGLDTHEVYPNGISTSLPYDIQLAAVHSIPGLEDAHILRPGYAIEYDYFDPRSLKPSFETQQIAGLFFAGQINGTTGYEEAAAQGLYAGANAALQAQGQAPLTLGREQAYLGVLVDDLITQGVTEPYRMFTSRAEFRLQLREDNADARLTELGWRLGLVDEVRWTAYARKRDAVSRETERLKRSWVHPGVLPAAEAERLLGKALEHEHSLLDLLRRPGVDFDKVAEIERSAQTQAASAAVANEQVAPQVSRETLRAQLGSSLADAVIEQVEIAVKYAGYIDKQNAEVERAAHYEHLPLPADLDYASVTALSHEVRQKLSRHRPTTLGQAARLAGVTPAAISLLLVHLKKGRFAGFGRIDSPLTPA</sequence>
<keyword evidence="9 12" id="KW-0520">NAD</keyword>
<comment type="subunit">
    <text evidence="10 12">Homodimer. Heterotetramer of two MnmE and two MnmG subunits.</text>
</comment>
<dbReference type="PANTHER" id="PTHR11806:SF0">
    <property type="entry name" value="PROTEIN MTO1 HOMOLOG, MITOCHONDRIAL"/>
    <property type="match status" value="1"/>
</dbReference>
<keyword evidence="8 12" id="KW-0274">FAD</keyword>
<evidence type="ECO:0000259" key="13">
    <source>
        <dbReference type="SMART" id="SM01228"/>
    </source>
</evidence>
<dbReference type="FunFam" id="3.50.50.60:FF:000002">
    <property type="entry name" value="tRNA uridine 5-carboxymethylaminomethyl modification enzyme MnmG"/>
    <property type="match status" value="1"/>
</dbReference>
<dbReference type="InterPro" id="IPR049312">
    <property type="entry name" value="GIDA_C_N"/>
</dbReference>
<comment type="cofactor">
    <cofactor evidence="1 12">
        <name>FAD</name>
        <dbReference type="ChEBI" id="CHEBI:57692"/>
    </cofactor>
</comment>
<evidence type="ECO:0000313" key="15">
    <source>
        <dbReference type="Proteomes" id="UP000643207"/>
    </source>
</evidence>
<dbReference type="Pfam" id="PF13932">
    <property type="entry name" value="SAM_GIDA_C"/>
    <property type="match status" value="1"/>
</dbReference>
<organism evidence="14 15">
    <name type="scientific">Aquariibacter lacus</name>
    <dbReference type="NCBI Taxonomy" id="2801332"/>
    <lineage>
        <taxon>Bacteria</taxon>
        <taxon>Pseudomonadati</taxon>
        <taxon>Pseudomonadota</taxon>
        <taxon>Betaproteobacteria</taxon>
        <taxon>Burkholderiales</taxon>
        <taxon>Sphaerotilaceae</taxon>
        <taxon>Aquariibacter</taxon>
    </lineage>
</organism>
<dbReference type="PANTHER" id="PTHR11806">
    <property type="entry name" value="GLUCOSE INHIBITED DIVISION PROTEIN A"/>
    <property type="match status" value="1"/>
</dbReference>
<comment type="caution">
    <text evidence="14">The sequence shown here is derived from an EMBL/GenBank/DDBJ whole genome shotgun (WGS) entry which is preliminary data.</text>
</comment>
<dbReference type="GO" id="GO:0030488">
    <property type="term" value="P:tRNA methylation"/>
    <property type="evidence" value="ECO:0007669"/>
    <property type="project" value="TreeGrafter"/>
</dbReference>
<comment type="caution">
    <text evidence="12">Lacks conserved residue(s) required for the propagation of feature annotation.</text>
</comment>
<dbReference type="InterPro" id="IPR004416">
    <property type="entry name" value="MnmG"/>
</dbReference>
<keyword evidence="15" id="KW-1185">Reference proteome</keyword>
<comment type="subcellular location">
    <subcellularLocation>
        <location evidence="12">Cytoplasm</location>
    </subcellularLocation>
</comment>
<proteinExistence type="inferred from homology"/>
<dbReference type="Gene3D" id="1.10.150.570">
    <property type="entry name" value="GidA associated domain, C-terminal subdomain"/>
    <property type="match status" value="1"/>
</dbReference>
<dbReference type="InterPro" id="IPR020595">
    <property type="entry name" value="MnmG-rel_CS"/>
</dbReference>
<dbReference type="FunFam" id="1.10.150.570:FF:000001">
    <property type="entry name" value="tRNA uridine 5-carboxymethylaminomethyl modification enzyme MnmG"/>
    <property type="match status" value="1"/>
</dbReference>
<dbReference type="NCBIfam" id="TIGR00136">
    <property type="entry name" value="mnmG_gidA"/>
    <property type="match status" value="1"/>
</dbReference>
<keyword evidence="6 12" id="KW-0285">Flavoprotein</keyword>
<comment type="similarity">
    <text evidence="3 12">Belongs to the MnmG family.</text>
</comment>
<evidence type="ECO:0000256" key="9">
    <source>
        <dbReference type="ARBA" id="ARBA00023027"/>
    </source>
</evidence>
<reference evidence="14 15" key="1">
    <citation type="submission" date="2021-01" db="EMBL/GenBank/DDBJ databases">
        <title>Piscinibacter sp. Jin2 Genome sequencing and assembly.</title>
        <authorList>
            <person name="Kim I."/>
        </authorList>
    </citation>
    <scope>NUCLEOTIDE SEQUENCE [LARGE SCALE GENOMIC DNA]</scope>
    <source>
        <strain evidence="14 15">Jin2</strain>
    </source>
</reference>
<dbReference type="Proteomes" id="UP000643207">
    <property type="component" value="Unassembled WGS sequence"/>
</dbReference>
<protein>
    <recommendedName>
        <fullName evidence="4 12">tRNA uridine 5-carboxymethylaminomethyl modification enzyme MnmG</fullName>
    </recommendedName>
    <alternativeName>
        <fullName evidence="11 12">Glucose-inhibited division protein A</fullName>
    </alternativeName>
</protein>
<evidence type="ECO:0000313" key="14">
    <source>
        <dbReference type="EMBL" id="MBL0718551.1"/>
    </source>
</evidence>
<dbReference type="InterPro" id="IPR026904">
    <property type="entry name" value="MnmG_C"/>
</dbReference>
<evidence type="ECO:0000256" key="11">
    <source>
        <dbReference type="ARBA" id="ARBA00031800"/>
    </source>
</evidence>
<dbReference type="GO" id="GO:0050660">
    <property type="term" value="F:flavin adenine dinucleotide binding"/>
    <property type="evidence" value="ECO:0007669"/>
    <property type="project" value="UniProtKB-UniRule"/>
</dbReference>
<evidence type="ECO:0000256" key="4">
    <source>
        <dbReference type="ARBA" id="ARBA00020461"/>
    </source>
</evidence>
<gene>
    <name evidence="12 14" type="primary">mnmG</name>
    <name evidence="12" type="synonym">gidA</name>
    <name evidence="14" type="ORF">JI742_01495</name>
</gene>
<dbReference type="GO" id="GO:0005829">
    <property type="term" value="C:cytosol"/>
    <property type="evidence" value="ECO:0007669"/>
    <property type="project" value="TreeGrafter"/>
</dbReference>
<evidence type="ECO:0000256" key="10">
    <source>
        <dbReference type="ARBA" id="ARBA00025948"/>
    </source>
</evidence>
<dbReference type="InterPro" id="IPR040131">
    <property type="entry name" value="MnmG_N"/>
</dbReference>
<accession>A0A9X0XBV9</accession>
<feature type="domain" description="tRNA uridine 5-carboxymethylaminomethyl modification enzyme C-terminal subdomain" evidence="13">
    <location>
        <begin position="588"/>
        <end position="659"/>
    </location>
</feature>
<evidence type="ECO:0000256" key="12">
    <source>
        <dbReference type="HAMAP-Rule" id="MF_00129"/>
    </source>
</evidence>
<dbReference type="EMBL" id="JAERRA010000001">
    <property type="protein sequence ID" value="MBL0718551.1"/>
    <property type="molecule type" value="Genomic_DNA"/>
</dbReference>
<dbReference type="AlphaFoldDB" id="A0A9X0XBV9"/>
<dbReference type="InterPro" id="IPR002218">
    <property type="entry name" value="MnmG-rel"/>
</dbReference>
<dbReference type="Pfam" id="PF01134">
    <property type="entry name" value="GIDA"/>
    <property type="match status" value="1"/>
</dbReference>
<dbReference type="HAMAP" id="MF_00129">
    <property type="entry name" value="MnmG_GidA"/>
    <property type="match status" value="1"/>
</dbReference>
<evidence type="ECO:0000256" key="5">
    <source>
        <dbReference type="ARBA" id="ARBA00022490"/>
    </source>
</evidence>
<name>A0A9X0XBV9_9BURK</name>
<keyword evidence="7 12" id="KW-0819">tRNA processing</keyword>
<dbReference type="RefSeq" id="WP_201823311.1">
    <property type="nucleotide sequence ID" value="NZ_JAERRA010000001.1"/>
</dbReference>
<feature type="binding site" evidence="12">
    <location>
        <begin position="288"/>
        <end position="302"/>
    </location>
    <ligand>
        <name>NAD(+)</name>
        <dbReference type="ChEBI" id="CHEBI:57540"/>
    </ligand>
</feature>
<dbReference type="FunFam" id="3.50.50.60:FF:000010">
    <property type="entry name" value="tRNA uridine 5-carboxymethylaminomethyl modification enzyme MnmG"/>
    <property type="match status" value="1"/>
</dbReference>
<dbReference type="Gene3D" id="3.50.50.60">
    <property type="entry name" value="FAD/NAD(P)-binding domain"/>
    <property type="match status" value="2"/>
</dbReference>
<evidence type="ECO:0000256" key="1">
    <source>
        <dbReference type="ARBA" id="ARBA00001974"/>
    </source>
</evidence>
<evidence type="ECO:0000256" key="8">
    <source>
        <dbReference type="ARBA" id="ARBA00022827"/>
    </source>
</evidence>
<evidence type="ECO:0000256" key="6">
    <source>
        <dbReference type="ARBA" id="ARBA00022630"/>
    </source>
</evidence>
<dbReference type="InterPro" id="IPR036188">
    <property type="entry name" value="FAD/NAD-bd_sf"/>
</dbReference>
<dbReference type="Gene3D" id="1.10.10.1800">
    <property type="entry name" value="tRNA uridine 5-carboxymethylaminomethyl modification enzyme MnmG/GidA"/>
    <property type="match status" value="1"/>
</dbReference>
<dbReference type="SMART" id="SM01228">
    <property type="entry name" value="GIDA_assoc_3"/>
    <property type="match status" value="1"/>
</dbReference>